<keyword evidence="3" id="KW-1003">Cell membrane</keyword>
<keyword evidence="2" id="KW-0813">Transport</keyword>
<protein>
    <submittedName>
        <fullName evidence="9">Cobalt/nickel transport system ATP-binding protein</fullName>
    </submittedName>
</protein>
<evidence type="ECO:0000259" key="8">
    <source>
        <dbReference type="PROSITE" id="PS50893"/>
    </source>
</evidence>
<evidence type="ECO:0000313" key="10">
    <source>
        <dbReference type="Proteomes" id="UP000182412"/>
    </source>
</evidence>
<reference evidence="9 10" key="1">
    <citation type="submission" date="2016-10" db="EMBL/GenBank/DDBJ databases">
        <authorList>
            <person name="de Groot N.N."/>
        </authorList>
    </citation>
    <scope>NUCLEOTIDE SEQUENCE [LARGE SCALE GENOMIC DNA]</scope>
    <source>
        <strain evidence="9 10">S137</strain>
    </source>
</reference>
<dbReference type="PANTHER" id="PTHR43553">
    <property type="entry name" value="HEAVY METAL TRANSPORTER"/>
    <property type="match status" value="1"/>
</dbReference>
<evidence type="ECO:0000256" key="4">
    <source>
        <dbReference type="ARBA" id="ARBA00022741"/>
    </source>
</evidence>
<evidence type="ECO:0000256" key="2">
    <source>
        <dbReference type="ARBA" id="ARBA00022448"/>
    </source>
</evidence>
<dbReference type="InterPro" id="IPR050095">
    <property type="entry name" value="ECF_ABC_transporter_ATP-bd"/>
</dbReference>
<dbReference type="InterPro" id="IPR003439">
    <property type="entry name" value="ABC_transporter-like_ATP-bd"/>
</dbReference>
<dbReference type="Pfam" id="PF00005">
    <property type="entry name" value="ABC_tran"/>
    <property type="match status" value="1"/>
</dbReference>
<dbReference type="GO" id="GO:0016887">
    <property type="term" value="F:ATP hydrolysis activity"/>
    <property type="evidence" value="ECO:0007669"/>
    <property type="project" value="InterPro"/>
</dbReference>
<keyword evidence="7" id="KW-0472">Membrane</keyword>
<evidence type="ECO:0000256" key="3">
    <source>
        <dbReference type="ARBA" id="ARBA00022475"/>
    </source>
</evidence>
<dbReference type="SMART" id="SM00382">
    <property type="entry name" value="AAA"/>
    <property type="match status" value="1"/>
</dbReference>
<dbReference type="GO" id="GO:0042626">
    <property type="term" value="F:ATPase-coupled transmembrane transporter activity"/>
    <property type="evidence" value="ECO:0007669"/>
    <property type="project" value="TreeGrafter"/>
</dbReference>
<keyword evidence="5 9" id="KW-0067">ATP-binding</keyword>
<evidence type="ECO:0000313" key="9">
    <source>
        <dbReference type="EMBL" id="SDP39693.1"/>
    </source>
</evidence>
<dbReference type="EMBL" id="FNJQ01000017">
    <property type="protein sequence ID" value="SDP39693.1"/>
    <property type="molecule type" value="Genomic_DNA"/>
</dbReference>
<accession>A0A1H0SD47</accession>
<organism evidence="9 10">
    <name type="scientific">Selenomonas ruminantium</name>
    <dbReference type="NCBI Taxonomy" id="971"/>
    <lineage>
        <taxon>Bacteria</taxon>
        <taxon>Bacillati</taxon>
        <taxon>Bacillota</taxon>
        <taxon>Negativicutes</taxon>
        <taxon>Selenomonadales</taxon>
        <taxon>Selenomonadaceae</taxon>
        <taxon>Selenomonas</taxon>
    </lineage>
</organism>
<dbReference type="PANTHER" id="PTHR43553:SF24">
    <property type="entry name" value="ENERGY-COUPLING FACTOR TRANSPORTER ATP-BINDING PROTEIN ECFA1"/>
    <property type="match status" value="1"/>
</dbReference>
<dbReference type="InterPro" id="IPR015856">
    <property type="entry name" value="ABC_transpr_CbiO/EcfA_su"/>
</dbReference>
<dbReference type="InterPro" id="IPR027417">
    <property type="entry name" value="P-loop_NTPase"/>
</dbReference>
<proteinExistence type="inferred from homology"/>
<dbReference type="PROSITE" id="PS50893">
    <property type="entry name" value="ABC_TRANSPORTER_2"/>
    <property type="match status" value="1"/>
</dbReference>
<dbReference type="AlphaFoldDB" id="A0A1H0SD47"/>
<dbReference type="InterPro" id="IPR003593">
    <property type="entry name" value="AAA+_ATPase"/>
</dbReference>
<evidence type="ECO:0000256" key="6">
    <source>
        <dbReference type="ARBA" id="ARBA00022967"/>
    </source>
</evidence>
<sequence>MIRLEDVCYAYDGVPVLRHVDCTIAKGEAVALSGPNGAGKSTLLRMLNGLIYPELGRYLFKGTEITAARMREHRYAKSFHQQVGFVWQNPDIQLFCGSVAEELAFGPEQMGLPAEEIERRVEDALELAGITHLRERAPYTLSGGEKKKTAIASILTMNPAVWTLDEPLSALDEASQQWLIEFLLALKQAGKTLIFSTHDAGLTRQLADKEIRLDAAHLCTIRS</sequence>
<dbReference type="Gene3D" id="3.40.50.300">
    <property type="entry name" value="P-loop containing nucleotide triphosphate hydrolases"/>
    <property type="match status" value="1"/>
</dbReference>
<evidence type="ECO:0000256" key="5">
    <source>
        <dbReference type="ARBA" id="ARBA00022840"/>
    </source>
</evidence>
<dbReference type="CDD" id="cd03225">
    <property type="entry name" value="ABC_cobalt_CbiO_domain1"/>
    <property type="match status" value="1"/>
</dbReference>
<name>A0A1H0SD47_SELRU</name>
<comment type="similarity">
    <text evidence="1">Belongs to the ABC transporter superfamily.</text>
</comment>
<evidence type="ECO:0000256" key="1">
    <source>
        <dbReference type="ARBA" id="ARBA00005417"/>
    </source>
</evidence>
<keyword evidence="4" id="KW-0547">Nucleotide-binding</keyword>
<dbReference type="GO" id="GO:0043190">
    <property type="term" value="C:ATP-binding cassette (ABC) transporter complex"/>
    <property type="evidence" value="ECO:0007669"/>
    <property type="project" value="TreeGrafter"/>
</dbReference>
<evidence type="ECO:0000256" key="7">
    <source>
        <dbReference type="ARBA" id="ARBA00023136"/>
    </source>
</evidence>
<gene>
    <name evidence="9" type="ORF">SAMN05216366_11710</name>
</gene>
<dbReference type="OrthoDB" id="197875at2"/>
<keyword evidence="6" id="KW-1278">Translocase</keyword>
<dbReference type="GO" id="GO:0005524">
    <property type="term" value="F:ATP binding"/>
    <property type="evidence" value="ECO:0007669"/>
    <property type="project" value="UniProtKB-KW"/>
</dbReference>
<feature type="domain" description="ABC transporter" evidence="8">
    <location>
        <begin position="2"/>
        <end position="223"/>
    </location>
</feature>
<dbReference type="Proteomes" id="UP000182412">
    <property type="component" value="Unassembled WGS sequence"/>
</dbReference>
<dbReference type="RefSeq" id="WP_074572377.1">
    <property type="nucleotide sequence ID" value="NZ_FNJQ01000017.1"/>
</dbReference>
<dbReference type="SUPFAM" id="SSF52540">
    <property type="entry name" value="P-loop containing nucleoside triphosphate hydrolases"/>
    <property type="match status" value="1"/>
</dbReference>